<gene>
    <name evidence="4" type="ORF">FTUN_0980</name>
</gene>
<feature type="compositionally biased region" description="Pro residues" evidence="1">
    <location>
        <begin position="165"/>
        <end position="174"/>
    </location>
</feature>
<organism evidence="4 5">
    <name type="scientific">Frigoriglobus tundricola</name>
    <dbReference type="NCBI Taxonomy" id="2774151"/>
    <lineage>
        <taxon>Bacteria</taxon>
        <taxon>Pseudomonadati</taxon>
        <taxon>Planctomycetota</taxon>
        <taxon>Planctomycetia</taxon>
        <taxon>Gemmatales</taxon>
        <taxon>Gemmataceae</taxon>
        <taxon>Frigoriglobus</taxon>
    </lineage>
</organism>
<feature type="transmembrane region" description="Helical" evidence="2">
    <location>
        <begin position="405"/>
        <end position="424"/>
    </location>
</feature>
<dbReference type="RefSeq" id="WP_171469657.1">
    <property type="nucleotide sequence ID" value="NZ_CP053452.2"/>
</dbReference>
<keyword evidence="2" id="KW-0812">Transmembrane</keyword>
<feature type="region of interest" description="Disordered" evidence="1">
    <location>
        <begin position="370"/>
        <end position="390"/>
    </location>
</feature>
<dbReference type="AlphaFoldDB" id="A0A6M5YIU9"/>
<sequence>MSAGRRGLMLSIAFLVLATGLCPARRASAQPPGRFQQGGFPPHAADPQQTGKHTIWQQNLDPGQIRSFLEKFGQNDGKGDWLEDLLRRSVKEKNPELNQEQADAAIKKLLNNKEFMDRMTDLAQKHKNQQPNNGNNGAPPRLTQEDLAKLSKLLPEAPNGDPFRVPEPLPPFHPLHPQFDPQKFPKIDRENPPRFDPKTKFPLDPDTGRPFDPQTGKPIDPDHPPPIDPPTPPKFAPAPEPKTGRPMDPVPPNAQNGPHRFDKDNPLGAPPEPPEKVAKTKAAEAATALWEKNVGPIDETPAVKRAILDLVSDTDAMDALTDEKGNNFLDSLKGDGKDDNPFGNLFGGDSGWEWPKFDFNWSRGRDLDLDIGSGRSPNRDTPTLDAPRGRGGSFSGGLEFGSVRVPWLLVLVLVALIVAALVWWKWDALVPPTRAAVVANGPGEWPIDPRQINTREDVVKAFEFLSVLICGPEAKTWTHSTIADELTALAATRGETALKLARLYELARYAPLDEPLTRVELIEARRLVCDLAGMDEV</sequence>
<keyword evidence="5" id="KW-1185">Reference proteome</keyword>
<evidence type="ECO:0000256" key="1">
    <source>
        <dbReference type="SAM" id="MobiDB-lite"/>
    </source>
</evidence>
<feature type="compositionally biased region" description="Pro residues" evidence="1">
    <location>
        <begin position="226"/>
        <end position="240"/>
    </location>
</feature>
<evidence type="ECO:0000313" key="4">
    <source>
        <dbReference type="EMBL" id="QJW93474.1"/>
    </source>
</evidence>
<evidence type="ECO:0008006" key="6">
    <source>
        <dbReference type="Google" id="ProtNLM"/>
    </source>
</evidence>
<feature type="region of interest" description="Disordered" evidence="1">
    <location>
        <begin position="154"/>
        <end position="278"/>
    </location>
</feature>
<feature type="compositionally biased region" description="Low complexity" evidence="1">
    <location>
        <begin position="30"/>
        <end position="42"/>
    </location>
</feature>
<feature type="chain" id="PRO_5026844527" description="DUF4129 domain-containing protein" evidence="3">
    <location>
        <begin position="30"/>
        <end position="537"/>
    </location>
</feature>
<evidence type="ECO:0000313" key="5">
    <source>
        <dbReference type="Proteomes" id="UP000503447"/>
    </source>
</evidence>
<proteinExistence type="predicted"/>
<keyword evidence="2" id="KW-0472">Membrane</keyword>
<dbReference type="KEGG" id="ftj:FTUN_0980"/>
<protein>
    <recommendedName>
        <fullName evidence="6">DUF4129 domain-containing protein</fullName>
    </recommendedName>
</protein>
<keyword evidence="3" id="KW-0732">Signal</keyword>
<feature type="region of interest" description="Disordered" evidence="1">
    <location>
        <begin position="28"/>
        <end position="52"/>
    </location>
</feature>
<keyword evidence="2" id="KW-1133">Transmembrane helix</keyword>
<evidence type="ECO:0000256" key="3">
    <source>
        <dbReference type="SAM" id="SignalP"/>
    </source>
</evidence>
<feature type="signal peptide" evidence="3">
    <location>
        <begin position="1"/>
        <end position="29"/>
    </location>
</feature>
<accession>A0A6M5YIU9</accession>
<evidence type="ECO:0000256" key="2">
    <source>
        <dbReference type="SAM" id="Phobius"/>
    </source>
</evidence>
<dbReference type="Proteomes" id="UP000503447">
    <property type="component" value="Chromosome"/>
</dbReference>
<feature type="compositionally biased region" description="Basic and acidic residues" evidence="1">
    <location>
        <begin position="183"/>
        <end position="209"/>
    </location>
</feature>
<name>A0A6M5YIU9_9BACT</name>
<dbReference type="EMBL" id="CP053452">
    <property type="protein sequence ID" value="QJW93474.1"/>
    <property type="molecule type" value="Genomic_DNA"/>
</dbReference>
<reference evidence="5" key="1">
    <citation type="submission" date="2020-05" db="EMBL/GenBank/DDBJ databases">
        <title>Frigoriglobus tundricola gen. nov., sp. nov., a psychrotolerant cellulolytic planctomycete of the family Gemmataceae with two divergent copies of 16S rRNA gene.</title>
        <authorList>
            <person name="Kulichevskaya I.S."/>
            <person name="Ivanova A.A."/>
            <person name="Naumoff D.G."/>
            <person name="Beletsky A.V."/>
            <person name="Rijpstra W.I.C."/>
            <person name="Sinninghe Damste J.S."/>
            <person name="Mardanov A.V."/>
            <person name="Ravin N.V."/>
            <person name="Dedysh S.N."/>
        </authorList>
    </citation>
    <scope>NUCLEOTIDE SEQUENCE [LARGE SCALE GENOMIC DNA]</scope>
    <source>
        <strain evidence="5">PL17</strain>
    </source>
</reference>